<reference evidence="3 4" key="1">
    <citation type="journal article" date="2016" name="Nat. Commun.">
        <title>Thousands of microbial genomes shed light on interconnected biogeochemical processes in an aquifer system.</title>
        <authorList>
            <person name="Anantharaman K."/>
            <person name="Brown C.T."/>
            <person name="Hug L.A."/>
            <person name="Sharon I."/>
            <person name="Castelle C.J."/>
            <person name="Probst A.J."/>
            <person name="Thomas B.C."/>
            <person name="Singh A."/>
            <person name="Wilkins M.J."/>
            <person name="Karaoz U."/>
            <person name="Brodie E.L."/>
            <person name="Williams K.H."/>
            <person name="Hubbard S.S."/>
            <person name="Banfield J.F."/>
        </authorList>
    </citation>
    <scope>NUCLEOTIDE SEQUENCE [LARGE SCALE GENOMIC DNA]</scope>
</reference>
<dbReference type="InterPro" id="IPR027417">
    <property type="entry name" value="P-loop_NTPase"/>
</dbReference>
<protein>
    <recommendedName>
        <fullName evidence="2">Terminase large subunit gp17-like C-terminal domain-containing protein</fullName>
    </recommendedName>
</protein>
<dbReference type="InterPro" id="IPR035421">
    <property type="entry name" value="Terminase_6C"/>
</dbReference>
<evidence type="ECO:0000313" key="3">
    <source>
        <dbReference type="EMBL" id="OGK73779.1"/>
    </source>
</evidence>
<dbReference type="Pfam" id="PF17289">
    <property type="entry name" value="Terminase_6C"/>
    <property type="match status" value="1"/>
</dbReference>
<dbReference type="Gene3D" id="3.30.420.240">
    <property type="match status" value="1"/>
</dbReference>
<feature type="domain" description="Terminase large subunit gp17-like C-terminal" evidence="2">
    <location>
        <begin position="314"/>
        <end position="459"/>
    </location>
</feature>
<comment type="caution">
    <text evidence="3">The sequence shown here is derived from an EMBL/GenBank/DDBJ whole genome shotgun (WGS) entry which is preliminary data.</text>
</comment>
<dbReference type="EMBL" id="MGBR01000001">
    <property type="protein sequence ID" value="OGK73779.1"/>
    <property type="molecule type" value="Genomic_DNA"/>
</dbReference>
<keyword evidence="1" id="KW-1188">Viral release from host cell</keyword>
<dbReference type="Gene3D" id="3.40.50.300">
    <property type="entry name" value="P-loop containing nucleotide triphosphate hydrolases"/>
    <property type="match status" value="1"/>
</dbReference>
<name>A0A1F7L108_9BACT</name>
<accession>A0A1F7L108</accession>
<sequence length="485" mass="55993">MDHDVLQKIIHNRGVRKNLAMKSHYWFFHIYLSHYVKFKTADFHKEIFNITENENIKDAVIVSFRGSAKSTIMTLSYPLWAMLGTPQKKCIVVASLTQNQSKTLLYQIKNELESNSLLIEDFGPFAEENDAWRADSLIIGPYGTRILAISANESIRGLRHGAYRPDLIICDDVEDINTVKTQEGRDKTYQWFTGELIPMGDINTKVVVIGNLLHEDSLIMRLKEQGNKENKKRIFKAYPLLTNEDVIIWPGKYPDRESIDQERSRVGHIAFQREYLLTIVPDNDIVVRPEWICYYDELPSLTQSNNFRYFAFSVDLAISEKQTADFTAIVSGYVFGIDKDTKIYISPFPINRRMDFPKTIQTILKENEKQNEIVRKWFVEDVAYQAAVIQELNQQGLQVQGVKLLGADKRARISQTTSWIQNGKVLFPRKGADQLISQLVSFGVERHDDLADAFSMLILQIIKHNPRKARAFGVDSDAYRFFHRL</sequence>
<evidence type="ECO:0000313" key="4">
    <source>
        <dbReference type="Proteomes" id="UP000177050"/>
    </source>
</evidence>
<proteinExistence type="predicted"/>
<evidence type="ECO:0000256" key="1">
    <source>
        <dbReference type="ARBA" id="ARBA00022612"/>
    </source>
</evidence>
<organism evidence="3 4">
    <name type="scientific">Candidatus Roizmanbacteria bacterium RIFOXYD1_FULL_38_12</name>
    <dbReference type="NCBI Taxonomy" id="1802093"/>
    <lineage>
        <taxon>Bacteria</taxon>
        <taxon>Candidatus Roizmaniibacteriota</taxon>
    </lineage>
</organism>
<dbReference type="AlphaFoldDB" id="A0A1F7L108"/>
<dbReference type="Proteomes" id="UP000177050">
    <property type="component" value="Unassembled WGS sequence"/>
</dbReference>
<evidence type="ECO:0000259" key="2">
    <source>
        <dbReference type="Pfam" id="PF17289"/>
    </source>
</evidence>
<gene>
    <name evidence="3" type="ORF">A3K52_03275</name>
</gene>
<dbReference type="InterPro" id="IPR006517">
    <property type="entry name" value="Phage_terminase_lsu-like_C"/>
</dbReference>
<dbReference type="NCBIfam" id="TIGR01630">
    <property type="entry name" value="psiM2_ORF9"/>
    <property type="match status" value="1"/>
</dbReference>